<keyword evidence="1" id="KW-0472">Membrane</keyword>
<dbReference type="OrthoDB" id="8939957at2759"/>
<evidence type="ECO:0000256" key="2">
    <source>
        <dbReference type="SAM" id="SignalP"/>
    </source>
</evidence>
<dbReference type="Proteomes" id="UP000593565">
    <property type="component" value="Unassembled WGS sequence"/>
</dbReference>
<feature type="chain" id="PRO_5029452049" description="Immunoglobulin domain-containing protein" evidence="2">
    <location>
        <begin position="22"/>
        <end position="184"/>
    </location>
</feature>
<keyword evidence="1" id="KW-1133">Transmembrane helix</keyword>
<dbReference type="EMBL" id="JAAGNN010000004">
    <property type="protein sequence ID" value="KAF4090465.1"/>
    <property type="molecule type" value="Genomic_DNA"/>
</dbReference>
<sequence>MLLSWILVLTGALVLPLRALGTIEQKLVKLGESVVLKCTISLHHEIFWLKVNMKEKPKIVMVARLKNDGGLTEVLNHNSTHFEGCLVDKFFGLKIFSVLNSDLGSYYCGIVEGKRIEFENGVHIYEDIKDDCVYNYKEAFSTQPPVAEKENISYLVFAAVLSVGLLAMVLGIFIVHLFNRAYKK</sequence>
<protein>
    <recommendedName>
        <fullName evidence="3">Immunoglobulin domain-containing protein</fullName>
    </recommendedName>
</protein>
<feature type="signal peptide" evidence="2">
    <location>
        <begin position="1"/>
        <end position="21"/>
    </location>
</feature>
<evidence type="ECO:0000256" key="1">
    <source>
        <dbReference type="SAM" id="Phobius"/>
    </source>
</evidence>
<dbReference type="InterPro" id="IPR003599">
    <property type="entry name" value="Ig_sub"/>
</dbReference>
<dbReference type="InterPro" id="IPR036179">
    <property type="entry name" value="Ig-like_dom_sf"/>
</dbReference>
<feature type="transmembrane region" description="Helical" evidence="1">
    <location>
        <begin position="152"/>
        <end position="178"/>
    </location>
</feature>
<proteinExistence type="predicted"/>
<evidence type="ECO:0000313" key="5">
    <source>
        <dbReference type="Proteomes" id="UP000593565"/>
    </source>
</evidence>
<dbReference type="AlphaFoldDB" id="A0A7J6B608"/>
<keyword evidence="1" id="KW-0812">Transmembrane</keyword>
<keyword evidence="5" id="KW-1185">Reference proteome</keyword>
<feature type="domain" description="Immunoglobulin" evidence="3">
    <location>
        <begin position="23"/>
        <end position="127"/>
    </location>
</feature>
<dbReference type="Pfam" id="PF07686">
    <property type="entry name" value="V-set"/>
    <property type="match status" value="1"/>
</dbReference>
<evidence type="ECO:0000259" key="3">
    <source>
        <dbReference type="SMART" id="SM00409"/>
    </source>
</evidence>
<keyword evidence="2" id="KW-0732">Signal</keyword>
<comment type="caution">
    <text evidence="4">The sequence shown here is derived from an EMBL/GenBank/DDBJ whole genome shotgun (WGS) entry which is preliminary data.</text>
</comment>
<accession>A0A7J6B608</accession>
<dbReference type="SUPFAM" id="SSF48726">
    <property type="entry name" value="Immunoglobulin"/>
    <property type="match status" value="1"/>
</dbReference>
<dbReference type="InterPro" id="IPR013783">
    <property type="entry name" value="Ig-like_fold"/>
</dbReference>
<gene>
    <name evidence="4" type="ORF">AMELA_G00052350</name>
</gene>
<organism evidence="4 5">
    <name type="scientific">Ameiurus melas</name>
    <name type="common">Black bullhead</name>
    <name type="synonym">Silurus melas</name>
    <dbReference type="NCBI Taxonomy" id="219545"/>
    <lineage>
        <taxon>Eukaryota</taxon>
        <taxon>Metazoa</taxon>
        <taxon>Chordata</taxon>
        <taxon>Craniata</taxon>
        <taxon>Vertebrata</taxon>
        <taxon>Euteleostomi</taxon>
        <taxon>Actinopterygii</taxon>
        <taxon>Neopterygii</taxon>
        <taxon>Teleostei</taxon>
        <taxon>Ostariophysi</taxon>
        <taxon>Siluriformes</taxon>
        <taxon>Ictaluridae</taxon>
        <taxon>Ameiurus</taxon>
    </lineage>
</organism>
<dbReference type="SMART" id="SM00409">
    <property type="entry name" value="IG"/>
    <property type="match status" value="1"/>
</dbReference>
<dbReference type="InterPro" id="IPR013106">
    <property type="entry name" value="Ig_V-set"/>
</dbReference>
<dbReference type="Gene3D" id="2.60.40.10">
    <property type="entry name" value="Immunoglobulins"/>
    <property type="match status" value="1"/>
</dbReference>
<evidence type="ECO:0000313" key="4">
    <source>
        <dbReference type="EMBL" id="KAF4090465.1"/>
    </source>
</evidence>
<name>A0A7J6B608_AMEME</name>
<reference evidence="4 5" key="1">
    <citation type="submission" date="2020-02" db="EMBL/GenBank/DDBJ databases">
        <title>A chromosome-scale genome assembly of the black bullhead catfish (Ameiurus melas).</title>
        <authorList>
            <person name="Wen M."/>
            <person name="Zham M."/>
            <person name="Cabau C."/>
            <person name="Klopp C."/>
            <person name="Donnadieu C."/>
            <person name="Roques C."/>
            <person name="Bouchez O."/>
            <person name="Lampietro C."/>
            <person name="Jouanno E."/>
            <person name="Herpin A."/>
            <person name="Louis A."/>
            <person name="Berthelot C."/>
            <person name="Parey E."/>
            <person name="Roest-Crollius H."/>
            <person name="Braasch I."/>
            <person name="Postlethwait J."/>
            <person name="Robinson-Rechavi M."/>
            <person name="Echchiki A."/>
            <person name="Begum T."/>
            <person name="Montfort J."/>
            <person name="Schartl M."/>
            <person name="Bobe J."/>
            <person name="Guiguen Y."/>
        </authorList>
    </citation>
    <scope>NUCLEOTIDE SEQUENCE [LARGE SCALE GENOMIC DNA]</scope>
    <source>
        <strain evidence="4">M_S1</strain>
        <tissue evidence="4">Blood</tissue>
    </source>
</reference>